<dbReference type="Pfam" id="PF00564">
    <property type="entry name" value="PB1"/>
    <property type="match status" value="1"/>
</dbReference>
<dbReference type="SUPFAM" id="SSF54277">
    <property type="entry name" value="CAD &amp; PB1 domains"/>
    <property type="match status" value="1"/>
</dbReference>
<dbReference type="Proteomes" id="UP001443914">
    <property type="component" value="Unassembled WGS sequence"/>
</dbReference>
<dbReference type="InterPro" id="IPR017441">
    <property type="entry name" value="Protein_kinase_ATP_BS"/>
</dbReference>
<sequence>MAFDPSSVSKDLRRINVARNVVGDDHIAISVPTTSGRANDATDASGLSGLGFMNPGGWAPQGPAPGPSSSGYAFSPNYAARGSSPSDQASEGGDDLVSGKKVKFLCSFGGKILPRPSDGTLRYVGGQTRIISVKRDVTFPDLVQKMVDMCGQPVTIKYQLPFEDLDALVSVSCPDDLDNMMEEYHKLLETSPDGSAKLRVFLFTASEVDPAGLVQFNDFQDSGHKYVDAVNGVVESFGVGLTRKESIASAASTQNSDMSASEMLDVAVAQDIPMFLPIGDSVSPNDNASRLQTSAPPVVVVSPHSAPTQPVIELDRTVPLQAHGLQHAGVNFPPPPSPYLTGYTDPHRDAFSCADYQKLPPPQVVYPNQQVLGAPRPVLIQPQYRDNGLMMTQQFIPAVQMTVPPASPHLSMNPNIVQPIVQPRRVVAVPADQSYINPYPPQVGGGYGWHQVTSPDHVPYSEGWMPHQHAVSRLSDCYMCQKALPHAHSDTVVQDQKNSHQTTGSNTSPIYHTLHLDDISRIRAVAPSPNQGAMGITSNVQDSYVAVTGNVPSSRPEDAFNQHLVSSSSQPIQEPLASKPANVDNSPVGNANYQIPEQYNPETLMDYSGKIIGNPYVARSAITHENVRPVELIRENLQTKPYDIVLENEQNKSYVPQYREDDPFEQGLPQVLEREMIPNVNFTTSSPIPQPVQHIKHIKAGEMVSPLDPFEGLQTNPQVADIISPSNDLRDDAIRFATSTGVDNATSITNVNPSGSPHEWVAEGTDSSAHSLFSNQDPWNMMPESHYPPPKPTKITMRRESSAKELHGGETVVNSEAQYMEGAKPPLEQVQTTKGSAEDHIKQQLQATAEGVAASVLNSSVPSNADYSSQEMGVSVSDAGHVVDGQNSDAQIQNKLEAMKIKPEKANFGFSMSDGMGRLQIIKNSDLEELRELGSGTFGTVYHGKWRGTDVAIKRINDRCFAGKASEQERMRVDFWNEAIKLADLHHPNVVAFYGVVLDGPGGSVATVTEYMVNGSLRTALQKNERNLDKRKRLLIAMDVAFGMEYLHSKNIVHFDLKSDNLLVNLRDPHRPICKVGDLGLSKVKCQTLISGGVRGTLPWMAPELLNGSSSLVSEKVDVFSFGIVMWELLTGEEPYADLHYGAIIGICKPLFITISRYCMAYFNSCDPVYDGYCKTGGIVSNTLRPGVPENCDANWRMLMERCWSAEPADRPNFTEIANELRAMASKASPKAQTSADTTTKTNV</sequence>
<dbReference type="Gene3D" id="1.10.510.10">
    <property type="entry name" value="Transferase(Phosphotransferase) domain 1"/>
    <property type="match status" value="1"/>
</dbReference>
<evidence type="ECO:0000256" key="5">
    <source>
        <dbReference type="ARBA" id="ARBA00022840"/>
    </source>
</evidence>
<evidence type="ECO:0000256" key="4">
    <source>
        <dbReference type="ARBA" id="ARBA00022777"/>
    </source>
</evidence>
<evidence type="ECO:0000256" key="3">
    <source>
        <dbReference type="ARBA" id="ARBA00022741"/>
    </source>
</evidence>
<dbReference type="PROSITE" id="PS50011">
    <property type="entry name" value="PROTEIN_KINASE_DOM"/>
    <property type="match status" value="1"/>
</dbReference>
<keyword evidence="3 6" id="KW-0547">Nucleotide-binding</keyword>
<accession>A0AAW1J5E2</accession>
<dbReference type="PANTHER" id="PTHR23257">
    <property type="entry name" value="SERINE-THREONINE PROTEIN KINASE"/>
    <property type="match status" value="1"/>
</dbReference>
<evidence type="ECO:0000256" key="7">
    <source>
        <dbReference type="SAM" id="MobiDB-lite"/>
    </source>
</evidence>
<dbReference type="SUPFAM" id="SSF56112">
    <property type="entry name" value="Protein kinase-like (PK-like)"/>
    <property type="match status" value="1"/>
</dbReference>
<evidence type="ECO:0000256" key="6">
    <source>
        <dbReference type="PROSITE-ProRule" id="PRU10141"/>
    </source>
</evidence>
<dbReference type="GO" id="GO:0005524">
    <property type="term" value="F:ATP binding"/>
    <property type="evidence" value="ECO:0007669"/>
    <property type="project" value="UniProtKB-UniRule"/>
</dbReference>
<dbReference type="CDD" id="cd06410">
    <property type="entry name" value="PB1_UP2"/>
    <property type="match status" value="1"/>
</dbReference>
<dbReference type="Pfam" id="PF07714">
    <property type="entry name" value="PK_Tyr_Ser-Thr"/>
    <property type="match status" value="2"/>
</dbReference>
<feature type="compositionally biased region" description="Low complexity" evidence="7">
    <location>
        <begin position="56"/>
        <end position="76"/>
    </location>
</feature>
<feature type="binding site" evidence="6">
    <location>
        <position position="964"/>
    </location>
    <ligand>
        <name>ATP</name>
        <dbReference type="ChEBI" id="CHEBI:30616"/>
    </ligand>
</feature>
<feature type="region of interest" description="Disordered" evidence="7">
    <location>
        <begin position="1225"/>
        <end position="1244"/>
    </location>
</feature>
<dbReference type="PANTHER" id="PTHR23257:SF797">
    <property type="entry name" value="KINASE SUPERFAMILY WITH OCTICOSAPEPTIDE_PHOX_BEM1P DOMAIN-CONTAINING PROTEIN"/>
    <property type="match status" value="1"/>
</dbReference>
<feature type="domain" description="Protein kinase" evidence="8">
    <location>
        <begin position="927"/>
        <end position="1224"/>
    </location>
</feature>
<dbReference type="InterPro" id="IPR011009">
    <property type="entry name" value="Kinase-like_dom_sf"/>
</dbReference>
<dbReference type="InterPro" id="IPR000270">
    <property type="entry name" value="PB1_dom"/>
</dbReference>
<dbReference type="EMBL" id="JBDFQZ010000008">
    <property type="protein sequence ID" value="KAK9697936.1"/>
    <property type="molecule type" value="Genomic_DNA"/>
</dbReference>
<organism evidence="9 10">
    <name type="scientific">Saponaria officinalis</name>
    <name type="common">Common soapwort</name>
    <name type="synonym">Lychnis saponaria</name>
    <dbReference type="NCBI Taxonomy" id="3572"/>
    <lineage>
        <taxon>Eukaryota</taxon>
        <taxon>Viridiplantae</taxon>
        <taxon>Streptophyta</taxon>
        <taxon>Embryophyta</taxon>
        <taxon>Tracheophyta</taxon>
        <taxon>Spermatophyta</taxon>
        <taxon>Magnoliopsida</taxon>
        <taxon>eudicotyledons</taxon>
        <taxon>Gunneridae</taxon>
        <taxon>Pentapetalae</taxon>
        <taxon>Caryophyllales</taxon>
        <taxon>Caryophyllaceae</taxon>
        <taxon>Caryophylleae</taxon>
        <taxon>Saponaria</taxon>
    </lineage>
</organism>
<dbReference type="InterPro" id="IPR000719">
    <property type="entry name" value="Prot_kinase_dom"/>
</dbReference>
<dbReference type="Gene3D" id="3.30.200.20">
    <property type="entry name" value="Phosphorylase Kinase, domain 1"/>
    <property type="match status" value="1"/>
</dbReference>
<keyword evidence="4" id="KW-0418">Kinase</keyword>
<evidence type="ECO:0000259" key="8">
    <source>
        <dbReference type="PROSITE" id="PS50011"/>
    </source>
</evidence>
<dbReference type="InterPro" id="IPR008271">
    <property type="entry name" value="Ser/Thr_kinase_AS"/>
</dbReference>
<dbReference type="InterPro" id="IPR001245">
    <property type="entry name" value="Ser-Thr/Tyr_kinase_cat_dom"/>
</dbReference>
<dbReference type="Gene3D" id="3.10.20.90">
    <property type="entry name" value="Phosphatidylinositol 3-kinase Catalytic Subunit, Chain A, domain 1"/>
    <property type="match status" value="1"/>
</dbReference>
<gene>
    <name evidence="9" type="ORF">RND81_08G071000</name>
</gene>
<keyword evidence="1" id="KW-0723">Serine/threonine-protein kinase</keyword>
<dbReference type="FunFam" id="3.30.200.20:FF:000081">
    <property type="entry name" value="Octicosapeptide/phox/Bem1p domain kinase superfamily protein"/>
    <property type="match status" value="1"/>
</dbReference>
<dbReference type="InterPro" id="IPR050167">
    <property type="entry name" value="Ser_Thr_protein_kinase"/>
</dbReference>
<evidence type="ECO:0000313" key="10">
    <source>
        <dbReference type="Proteomes" id="UP001443914"/>
    </source>
</evidence>
<evidence type="ECO:0000256" key="2">
    <source>
        <dbReference type="ARBA" id="ARBA00022679"/>
    </source>
</evidence>
<dbReference type="PROSITE" id="PS00107">
    <property type="entry name" value="PROTEIN_KINASE_ATP"/>
    <property type="match status" value="1"/>
</dbReference>
<dbReference type="AlphaFoldDB" id="A0AAW1J5E2"/>
<dbReference type="PROSITE" id="PS00108">
    <property type="entry name" value="PROTEIN_KINASE_ST"/>
    <property type="match status" value="1"/>
</dbReference>
<dbReference type="CDD" id="cd13999">
    <property type="entry name" value="STKc_MAP3K-like"/>
    <property type="match status" value="1"/>
</dbReference>
<reference evidence="9" key="1">
    <citation type="submission" date="2024-03" db="EMBL/GenBank/DDBJ databases">
        <title>WGS assembly of Saponaria officinalis var. Norfolk2.</title>
        <authorList>
            <person name="Jenkins J."/>
            <person name="Shu S."/>
            <person name="Grimwood J."/>
            <person name="Barry K."/>
            <person name="Goodstein D."/>
            <person name="Schmutz J."/>
            <person name="Leebens-Mack J."/>
            <person name="Osbourn A."/>
        </authorList>
    </citation>
    <scope>NUCLEOTIDE SEQUENCE [LARGE SCALE GENOMIC DNA]</scope>
    <source>
        <strain evidence="9">JIC</strain>
    </source>
</reference>
<protein>
    <recommendedName>
        <fullName evidence="8">Protein kinase domain-containing protein</fullName>
    </recommendedName>
</protein>
<keyword evidence="5 6" id="KW-0067">ATP-binding</keyword>
<dbReference type="GO" id="GO:0007165">
    <property type="term" value="P:signal transduction"/>
    <property type="evidence" value="ECO:0007669"/>
    <property type="project" value="TreeGrafter"/>
</dbReference>
<comment type="caution">
    <text evidence="9">The sequence shown here is derived from an EMBL/GenBank/DDBJ whole genome shotgun (WGS) entry which is preliminary data.</text>
</comment>
<name>A0AAW1J5E2_SAPOF</name>
<dbReference type="FunFam" id="3.10.20.90:FF:000058">
    <property type="entry name" value="Octicosapeptide/phox/Bem1p domain kinase superfamily protein"/>
    <property type="match status" value="1"/>
</dbReference>
<evidence type="ECO:0000313" key="9">
    <source>
        <dbReference type="EMBL" id="KAK9697936.1"/>
    </source>
</evidence>
<dbReference type="GO" id="GO:0005737">
    <property type="term" value="C:cytoplasm"/>
    <property type="evidence" value="ECO:0007669"/>
    <property type="project" value="TreeGrafter"/>
</dbReference>
<evidence type="ECO:0000256" key="1">
    <source>
        <dbReference type="ARBA" id="ARBA00022527"/>
    </source>
</evidence>
<feature type="compositionally biased region" description="Polar residues" evidence="7">
    <location>
        <begin position="1231"/>
        <end position="1244"/>
    </location>
</feature>
<dbReference type="GO" id="GO:0004674">
    <property type="term" value="F:protein serine/threonine kinase activity"/>
    <property type="evidence" value="ECO:0007669"/>
    <property type="project" value="UniProtKB-KW"/>
</dbReference>
<dbReference type="SMART" id="SM00220">
    <property type="entry name" value="S_TKc"/>
    <property type="match status" value="1"/>
</dbReference>
<feature type="region of interest" description="Disordered" evidence="7">
    <location>
        <begin position="56"/>
        <end position="95"/>
    </location>
</feature>
<keyword evidence="10" id="KW-1185">Reference proteome</keyword>
<proteinExistence type="predicted"/>
<keyword evidence="2" id="KW-0808">Transferase</keyword>
<dbReference type="SMART" id="SM00666">
    <property type="entry name" value="PB1"/>
    <property type="match status" value="1"/>
</dbReference>